<feature type="domain" description="Tyr recombinase" evidence="2">
    <location>
        <begin position="1"/>
        <end position="73"/>
    </location>
</feature>
<evidence type="ECO:0000256" key="1">
    <source>
        <dbReference type="ARBA" id="ARBA00023172"/>
    </source>
</evidence>
<dbReference type="InterPro" id="IPR011010">
    <property type="entry name" value="DNA_brk_join_enz"/>
</dbReference>
<dbReference type="GO" id="GO:0006310">
    <property type="term" value="P:DNA recombination"/>
    <property type="evidence" value="ECO:0007669"/>
    <property type="project" value="UniProtKB-KW"/>
</dbReference>
<dbReference type="Gene3D" id="1.10.443.10">
    <property type="entry name" value="Intergrase catalytic core"/>
    <property type="match status" value="1"/>
</dbReference>
<evidence type="ECO:0000313" key="4">
    <source>
        <dbReference type="Proteomes" id="UP000321157"/>
    </source>
</evidence>
<dbReference type="InterPro" id="IPR013762">
    <property type="entry name" value="Integrase-like_cat_sf"/>
</dbReference>
<dbReference type="SUPFAM" id="SSF56349">
    <property type="entry name" value="DNA breaking-rejoining enzymes"/>
    <property type="match status" value="1"/>
</dbReference>
<dbReference type="InterPro" id="IPR002104">
    <property type="entry name" value="Integrase_catalytic"/>
</dbReference>
<dbReference type="GO" id="GO:0003677">
    <property type="term" value="F:DNA binding"/>
    <property type="evidence" value="ECO:0007669"/>
    <property type="project" value="InterPro"/>
</dbReference>
<organism evidence="3 4">
    <name type="scientific">Aneurinibacillus danicus</name>
    <dbReference type="NCBI Taxonomy" id="267746"/>
    <lineage>
        <taxon>Bacteria</taxon>
        <taxon>Bacillati</taxon>
        <taxon>Bacillota</taxon>
        <taxon>Bacilli</taxon>
        <taxon>Bacillales</taxon>
        <taxon>Paenibacillaceae</taxon>
        <taxon>Aneurinibacillus group</taxon>
        <taxon>Aneurinibacillus</taxon>
    </lineage>
</organism>
<keyword evidence="1" id="KW-0233">DNA recombination</keyword>
<gene>
    <name evidence="3" type="ORF">ADA01nite_03310</name>
</gene>
<reference evidence="3 4" key="1">
    <citation type="submission" date="2019-07" db="EMBL/GenBank/DDBJ databases">
        <title>Whole genome shotgun sequence of Aneurinibacillus danicus NBRC 102444.</title>
        <authorList>
            <person name="Hosoyama A."/>
            <person name="Uohara A."/>
            <person name="Ohji S."/>
            <person name="Ichikawa N."/>
        </authorList>
    </citation>
    <scope>NUCLEOTIDE SEQUENCE [LARGE SCALE GENOMIC DNA]</scope>
    <source>
        <strain evidence="3 4">NBRC 102444</strain>
    </source>
</reference>
<dbReference type="Pfam" id="PF00589">
    <property type="entry name" value="Phage_integrase"/>
    <property type="match status" value="1"/>
</dbReference>
<evidence type="ECO:0000259" key="2">
    <source>
        <dbReference type="PROSITE" id="PS51898"/>
    </source>
</evidence>
<protein>
    <recommendedName>
        <fullName evidence="2">Tyr recombinase domain-containing protein</fullName>
    </recommendedName>
</protein>
<accession>A0A511V462</accession>
<proteinExistence type="predicted"/>
<dbReference type="PROSITE" id="PS51898">
    <property type="entry name" value="TYR_RECOMBINASE"/>
    <property type="match status" value="1"/>
</dbReference>
<comment type="caution">
    <text evidence="3">The sequence shown here is derived from an EMBL/GenBank/DDBJ whole genome shotgun (WGS) entry which is preliminary data.</text>
</comment>
<evidence type="ECO:0000313" key="3">
    <source>
        <dbReference type="EMBL" id="GEN32871.1"/>
    </source>
</evidence>
<dbReference type="Proteomes" id="UP000321157">
    <property type="component" value="Unassembled WGS sequence"/>
</dbReference>
<dbReference type="AlphaFoldDB" id="A0A511V462"/>
<dbReference type="EMBL" id="BJXX01000015">
    <property type="protein sequence ID" value="GEN32871.1"/>
    <property type="molecule type" value="Genomic_DNA"/>
</dbReference>
<sequence>MSNLTNHSFKPLLKHAGFKNIRLYDLRHTCATLLLAAGENPKMVFERLGHESITLTLDTYSHVLSDMQKKAAEKLENMLFG</sequence>
<dbReference type="GO" id="GO:0015074">
    <property type="term" value="P:DNA integration"/>
    <property type="evidence" value="ECO:0007669"/>
    <property type="project" value="InterPro"/>
</dbReference>
<keyword evidence="4" id="KW-1185">Reference proteome</keyword>
<name>A0A511V462_9BACL</name>